<evidence type="ECO:0000256" key="12">
    <source>
        <dbReference type="ARBA" id="ARBA00023052"/>
    </source>
</evidence>
<dbReference type="CDD" id="cd07033">
    <property type="entry name" value="TPP_PYR_DXS_TK_like"/>
    <property type="match status" value="1"/>
</dbReference>
<evidence type="ECO:0000256" key="10">
    <source>
        <dbReference type="ARBA" id="ARBA00022837"/>
    </source>
</evidence>
<dbReference type="FunFam" id="3.40.50.920:FF:000003">
    <property type="entry name" value="Transketolase"/>
    <property type="match status" value="1"/>
</dbReference>
<dbReference type="InterPro" id="IPR009014">
    <property type="entry name" value="Transketo_C/PFOR_II"/>
</dbReference>
<gene>
    <name evidence="21" type="primary">tkt</name>
    <name evidence="21" type="ORF">VLK81_05250</name>
</gene>
<dbReference type="EC" id="2.2.1.1" evidence="7 14"/>
<feature type="site" description="Important for catalytic activity" evidence="19">
    <location>
        <position position="26"/>
    </location>
</feature>
<dbReference type="Gene3D" id="3.40.50.970">
    <property type="match status" value="2"/>
</dbReference>
<comment type="cofactor">
    <cofactor evidence="1">
        <name>Ca(2+)</name>
        <dbReference type="ChEBI" id="CHEBI:29108"/>
    </cofactor>
</comment>
<feature type="binding site" evidence="16">
    <location>
        <position position="460"/>
    </location>
    <ligand>
        <name>substrate</name>
    </ligand>
</feature>
<dbReference type="InterPro" id="IPR049557">
    <property type="entry name" value="Transketolase_CS"/>
</dbReference>
<dbReference type="Pfam" id="PF00456">
    <property type="entry name" value="Transketolase_N"/>
    <property type="match status" value="1"/>
</dbReference>
<evidence type="ECO:0000256" key="6">
    <source>
        <dbReference type="ARBA" id="ARBA00011738"/>
    </source>
</evidence>
<dbReference type="PANTHER" id="PTHR43522:SF2">
    <property type="entry name" value="TRANSKETOLASE 1-RELATED"/>
    <property type="match status" value="1"/>
</dbReference>
<feature type="binding site" evidence="17">
    <location>
        <position position="260"/>
    </location>
    <ligand>
        <name>thiamine diphosphate</name>
        <dbReference type="ChEBI" id="CHEBI:58937"/>
    </ligand>
</feature>
<dbReference type="SMART" id="SM00861">
    <property type="entry name" value="Transket_pyr"/>
    <property type="match status" value="1"/>
</dbReference>
<feature type="binding site" evidence="16">
    <location>
        <position position="375"/>
    </location>
    <ligand>
        <name>substrate</name>
    </ligand>
</feature>
<evidence type="ECO:0000256" key="2">
    <source>
        <dbReference type="ARBA" id="ARBA00001936"/>
    </source>
</evidence>
<feature type="binding site" evidence="17">
    <location>
        <position position="66"/>
    </location>
    <ligand>
        <name>thiamine diphosphate</name>
        <dbReference type="ChEBI" id="CHEBI:58937"/>
    </ligand>
</feature>
<evidence type="ECO:0000256" key="19">
    <source>
        <dbReference type="PIRSR" id="PIRSR605478-5"/>
    </source>
</evidence>
<evidence type="ECO:0000256" key="1">
    <source>
        <dbReference type="ARBA" id="ARBA00001913"/>
    </source>
</evidence>
<evidence type="ECO:0000256" key="9">
    <source>
        <dbReference type="ARBA" id="ARBA00022723"/>
    </source>
</evidence>
<feature type="binding site" evidence="16">
    <location>
        <position position="452"/>
    </location>
    <ligand>
        <name>substrate</name>
    </ligand>
</feature>
<name>A0AAW9MU96_9FIRM</name>
<evidence type="ECO:0000256" key="4">
    <source>
        <dbReference type="ARBA" id="ARBA00002931"/>
    </source>
</evidence>
<feature type="binding site" evidence="16">
    <location>
        <position position="464"/>
    </location>
    <ligand>
        <name>substrate</name>
    </ligand>
</feature>
<feature type="binding site" evidence="18">
    <location>
        <position position="155"/>
    </location>
    <ligand>
        <name>Mg(2+)</name>
        <dbReference type="ChEBI" id="CHEBI:18420"/>
    </ligand>
</feature>
<evidence type="ECO:0000259" key="20">
    <source>
        <dbReference type="SMART" id="SM00861"/>
    </source>
</evidence>
<dbReference type="GO" id="GO:0004802">
    <property type="term" value="F:transketolase activity"/>
    <property type="evidence" value="ECO:0007669"/>
    <property type="project" value="UniProtKB-UniRule"/>
</dbReference>
<dbReference type="FunFam" id="3.40.50.970:FF:000045">
    <property type="entry name" value="Transketolase"/>
    <property type="match status" value="1"/>
</dbReference>
<keyword evidence="10" id="KW-0106">Calcium</keyword>
<dbReference type="PROSITE" id="PS00801">
    <property type="entry name" value="TRANSKETOLASE_1"/>
    <property type="match status" value="1"/>
</dbReference>
<comment type="caution">
    <text evidence="21">The sequence shown here is derived from an EMBL/GenBank/DDBJ whole genome shotgun (WGS) entry which is preliminary data.</text>
</comment>
<dbReference type="NCBIfam" id="TIGR00232">
    <property type="entry name" value="tktlase_bact"/>
    <property type="match status" value="1"/>
</dbReference>
<evidence type="ECO:0000256" key="5">
    <source>
        <dbReference type="ARBA" id="ARBA00007131"/>
    </source>
</evidence>
<dbReference type="PANTHER" id="PTHR43522">
    <property type="entry name" value="TRANSKETOLASE"/>
    <property type="match status" value="1"/>
</dbReference>
<feature type="binding site" evidence="16">
    <location>
        <position position="348"/>
    </location>
    <ligand>
        <name>substrate</name>
    </ligand>
</feature>
<dbReference type="InterPro" id="IPR029061">
    <property type="entry name" value="THDP-binding"/>
</dbReference>
<dbReference type="Pfam" id="PF02779">
    <property type="entry name" value="Transket_pyr"/>
    <property type="match status" value="1"/>
</dbReference>
<feature type="site" description="Important for catalytic activity" evidence="19">
    <location>
        <position position="260"/>
    </location>
</feature>
<feature type="binding site" evidence="17">
    <location>
        <position position="428"/>
    </location>
    <ligand>
        <name>thiamine diphosphate</name>
        <dbReference type="ChEBI" id="CHEBI:58937"/>
    </ligand>
</feature>
<organism evidence="21 22">
    <name type="scientific">Citroniella saccharovorans</name>
    <dbReference type="NCBI Taxonomy" id="2053367"/>
    <lineage>
        <taxon>Bacteria</taxon>
        <taxon>Bacillati</taxon>
        <taxon>Bacillota</taxon>
        <taxon>Tissierellia</taxon>
        <taxon>Tissierellales</taxon>
        <taxon>Peptoniphilaceae</taxon>
        <taxon>Citroniella</taxon>
    </lineage>
</organism>
<feature type="binding site" evidence="17">
    <location>
        <position position="185"/>
    </location>
    <ligand>
        <name>thiamine diphosphate</name>
        <dbReference type="ChEBI" id="CHEBI:58937"/>
    </ligand>
</feature>
<comment type="cofactor">
    <cofactor evidence="2">
        <name>Mn(2+)</name>
        <dbReference type="ChEBI" id="CHEBI:29035"/>
    </cofactor>
</comment>
<comment type="cofactor">
    <cofactor evidence="18">
        <name>Mg(2+)</name>
        <dbReference type="ChEBI" id="CHEBI:18420"/>
    </cofactor>
    <text evidence="18">Binds 1 Mg(2+) ion per subunit. Can also utilize other divalent metal cations, such as Ca(2+), Mn(2+) and Co(2+).</text>
</comment>
<dbReference type="GO" id="GO:0006098">
    <property type="term" value="P:pentose-phosphate shunt"/>
    <property type="evidence" value="ECO:0007669"/>
    <property type="project" value="TreeGrafter"/>
</dbReference>
<evidence type="ECO:0000256" key="8">
    <source>
        <dbReference type="ARBA" id="ARBA00022679"/>
    </source>
</evidence>
<sequence length="649" mass="71757">MNRKELTINTIRLLSAEMIEKAKSGHPGLPLGASPSAVTLFADALKHNPKDPNWFDRDRFILSAGHGSAMLYSLLHVFGYGLSKEDLMDFRQIDSLTPGHPEYGHTVGVEATTGPLGQGLSMAVGMAIAEKHLGAKFNKKDFNIIDHYTYALVGDGCLMEGITNEASSLAGHLGLSKLICLYDSNNITIEGDTEIAFSEDVRKRYEALGWQTLYVEDGNDTHAILEKINEAKADKERPSLIVVRTKIGYGTGKEGMSSAHGEPLGLDNINLLRKNLKWDYDQEFFVPNEVTEYIEELQEKFETEENKWKKLFEEYKKVYPKEASELEADICGDADVNIEIENSEKATRASSGDALNYVKDLLPNLFGGSADLGPSNKSVMKGEEYFSKNNPLGRNFHFGVREHAMAAICNGIALHGGLIPYCATFLIFSDYLKPAARLSALMGLRVIYILTHDSIGVGEDGPTHQPIEQLLMLRSIPNMTVFRPADCLETAASWEAALSNKKGPTAICLTRQKLKPVNSNKENAKRGAYPVIDEKDPDIILLATGSEVNLCVEAAKELKGKYKIKVVSMPSREVFEKQDKSYREEVLPSSVTKRLVVEAASPIGWEGYMKEGKILAMRSFGASAKASDLMLKFGFTKENVIKLVEEILR</sequence>
<keyword evidence="9 18" id="KW-0479">Metal-binding</keyword>
<evidence type="ECO:0000256" key="14">
    <source>
        <dbReference type="NCBIfam" id="TIGR00232"/>
    </source>
</evidence>
<feature type="domain" description="Transketolase-like pyrimidine-binding" evidence="20">
    <location>
        <begin position="345"/>
        <end position="517"/>
    </location>
</feature>
<dbReference type="InterPro" id="IPR055152">
    <property type="entry name" value="Transketolase-like_C_2"/>
</dbReference>
<evidence type="ECO:0000256" key="16">
    <source>
        <dbReference type="PIRSR" id="PIRSR605478-2"/>
    </source>
</evidence>
<evidence type="ECO:0000256" key="7">
    <source>
        <dbReference type="ARBA" id="ARBA00013152"/>
    </source>
</evidence>
<protein>
    <recommendedName>
        <fullName evidence="7 14">Transketolase</fullName>
        <ecNumber evidence="7 14">2.2.1.1</ecNumber>
    </recommendedName>
</protein>
<keyword evidence="11 18" id="KW-0460">Magnesium</keyword>
<feature type="binding site" evidence="16">
    <location>
        <position position="260"/>
    </location>
    <ligand>
        <name>substrate</name>
    </ligand>
</feature>
<feature type="binding site" evidence="17">
    <location>
        <position position="156"/>
    </location>
    <ligand>
        <name>thiamine diphosphate</name>
        <dbReference type="ChEBI" id="CHEBI:58937"/>
    </ligand>
</feature>
<comment type="function">
    <text evidence="4">Catalyzes the transfer of a two-carbon ketol group from a ketose donor to an aldose acceptor, via a covalent intermediate with the cofactor thiamine pyrophosphate.</text>
</comment>
<keyword evidence="8 21" id="KW-0808">Transferase</keyword>
<comment type="subunit">
    <text evidence="6">Homodimer.</text>
</comment>
<proteinExistence type="inferred from homology"/>
<evidence type="ECO:0000256" key="13">
    <source>
        <dbReference type="ARBA" id="ARBA00049473"/>
    </source>
</evidence>
<keyword evidence="22" id="KW-1185">Reference proteome</keyword>
<accession>A0AAW9MU96</accession>
<dbReference type="Pfam" id="PF22613">
    <property type="entry name" value="Transketolase_C_1"/>
    <property type="match status" value="1"/>
</dbReference>
<dbReference type="SUPFAM" id="SSF52518">
    <property type="entry name" value="Thiamin diphosphate-binding fold (THDP-binding)"/>
    <property type="match status" value="2"/>
</dbReference>
<dbReference type="InterPro" id="IPR005474">
    <property type="entry name" value="Transketolase_N"/>
</dbReference>
<evidence type="ECO:0000256" key="17">
    <source>
        <dbReference type="PIRSR" id="PIRSR605478-3"/>
    </source>
</evidence>
<dbReference type="GO" id="GO:0046872">
    <property type="term" value="F:metal ion binding"/>
    <property type="evidence" value="ECO:0007669"/>
    <property type="project" value="UniProtKB-KW"/>
</dbReference>
<feature type="binding site" evidence="16">
    <location>
        <position position="26"/>
    </location>
    <ligand>
        <name>substrate</name>
    </ligand>
</feature>
<feature type="active site" description="Proton donor" evidence="15">
    <location>
        <position position="402"/>
    </location>
</feature>
<feature type="binding site" evidence="17">
    <location>
        <begin position="114"/>
        <end position="116"/>
    </location>
    <ligand>
        <name>thiamine diphosphate</name>
        <dbReference type="ChEBI" id="CHEBI:58937"/>
    </ligand>
</feature>
<evidence type="ECO:0000313" key="22">
    <source>
        <dbReference type="Proteomes" id="UP001357733"/>
    </source>
</evidence>
<dbReference type="InterPro" id="IPR005478">
    <property type="entry name" value="Transketolase_bac-like"/>
</dbReference>
<dbReference type="AlphaFoldDB" id="A0AAW9MU96"/>
<feature type="binding site" evidence="16">
    <location>
        <position position="511"/>
    </location>
    <ligand>
        <name>substrate</name>
    </ligand>
</feature>
<evidence type="ECO:0000313" key="21">
    <source>
        <dbReference type="EMBL" id="MEB3429423.1"/>
    </source>
</evidence>
<comment type="cofactor">
    <cofactor evidence="3">
        <name>Co(2+)</name>
        <dbReference type="ChEBI" id="CHEBI:48828"/>
    </cofactor>
</comment>
<dbReference type="FunFam" id="3.40.50.970:FF:000004">
    <property type="entry name" value="Transketolase"/>
    <property type="match status" value="1"/>
</dbReference>
<dbReference type="Gene3D" id="3.40.50.920">
    <property type="match status" value="1"/>
</dbReference>
<evidence type="ECO:0000256" key="18">
    <source>
        <dbReference type="PIRSR" id="PIRSR605478-4"/>
    </source>
</evidence>
<evidence type="ECO:0000256" key="15">
    <source>
        <dbReference type="PIRSR" id="PIRSR605478-1"/>
    </source>
</evidence>
<dbReference type="RefSeq" id="WP_324619612.1">
    <property type="nucleotide sequence ID" value="NZ_JAYKOT010000003.1"/>
</dbReference>
<comment type="catalytic activity">
    <reaction evidence="13">
        <text>D-sedoheptulose 7-phosphate + D-glyceraldehyde 3-phosphate = aldehydo-D-ribose 5-phosphate + D-xylulose 5-phosphate</text>
        <dbReference type="Rhea" id="RHEA:10508"/>
        <dbReference type="ChEBI" id="CHEBI:57483"/>
        <dbReference type="ChEBI" id="CHEBI:57737"/>
        <dbReference type="ChEBI" id="CHEBI:58273"/>
        <dbReference type="ChEBI" id="CHEBI:59776"/>
        <dbReference type="EC" id="2.2.1.1"/>
    </reaction>
</comment>
<dbReference type="CDD" id="cd02012">
    <property type="entry name" value="TPP_TK"/>
    <property type="match status" value="1"/>
</dbReference>
<comment type="cofactor">
    <cofactor evidence="17">
        <name>thiamine diphosphate</name>
        <dbReference type="ChEBI" id="CHEBI:58937"/>
    </cofactor>
    <text evidence="17">Binds 1 thiamine pyrophosphate per subunit. During the reaction, the substrate forms a covalent intermediate with the cofactor.</text>
</comment>
<feature type="binding site" evidence="18">
    <location>
        <position position="185"/>
    </location>
    <ligand>
        <name>Mg(2+)</name>
        <dbReference type="ChEBI" id="CHEBI:18420"/>
    </ligand>
</feature>
<dbReference type="Proteomes" id="UP001357733">
    <property type="component" value="Unassembled WGS sequence"/>
</dbReference>
<keyword evidence="12 17" id="KW-0786">Thiamine pyrophosphate</keyword>
<feature type="binding site" evidence="18">
    <location>
        <position position="187"/>
    </location>
    <ligand>
        <name>Mg(2+)</name>
        <dbReference type="ChEBI" id="CHEBI:18420"/>
    </ligand>
</feature>
<dbReference type="SUPFAM" id="SSF52922">
    <property type="entry name" value="TK C-terminal domain-like"/>
    <property type="match status" value="1"/>
</dbReference>
<dbReference type="EMBL" id="JAYKOT010000003">
    <property type="protein sequence ID" value="MEB3429423.1"/>
    <property type="molecule type" value="Genomic_DNA"/>
</dbReference>
<dbReference type="InterPro" id="IPR005475">
    <property type="entry name" value="Transketolase-like_Pyr-bd"/>
</dbReference>
<dbReference type="InterPro" id="IPR033247">
    <property type="entry name" value="Transketolase_fam"/>
</dbReference>
<dbReference type="GO" id="GO:0005829">
    <property type="term" value="C:cytosol"/>
    <property type="evidence" value="ECO:0007669"/>
    <property type="project" value="TreeGrafter"/>
</dbReference>
<reference evidence="21 22" key="1">
    <citation type="submission" date="2024-01" db="EMBL/GenBank/DDBJ databases">
        <title>Complete genome sequence of Citroniella saccharovorans strain M6.X9, isolated from human fecal sample.</title>
        <authorList>
            <person name="Cheng G."/>
            <person name="Westerholm M."/>
            <person name="Schnurer A."/>
        </authorList>
    </citation>
    <scope>NUCLEOTIDE SEQUENCE [LARGE SCALE GENOMIC DNA]</scope>
    <source>
        <strain evidence="21 22">DSM 29873</strain>
    </source>
</reference>
<comment type="similarity">
    <text evidence="5">Belongs to the transketolase family.</text>
</comment>
<evidence type="ECO:0000256" key="3">
    <source>
        <dbReference type="ARBA" id="ARBA00001941"/>
    </source>
</evidence>
<evidence type="ECO:0000256" key="11">
    <source>
        <dbReference type="ARBA" id="ARBA00022842"/>
    </source>
</evidence>